<dbReference type="Pfam" id="PF00196">
    <property type="entry name" value="GerE"/>
    <property type="match status" value="1"/>
</dbReference>
<dbReference type="PATRIC" id="fig|1391654.3.peg.9794"/>
<dbReference type="PROSITE" id="PS50043">
    <property type="entry name" value="HTH_LUXR_2"/>
    <property type="match status" value="1"/>
</dbReference>
<dbReference type="Gene3D" id="1.10.10.10">
    <property type="entry name" value="Winged helix-like DNA-binding domain superfamily/Winged helix DNA-binding domain"/>
    <property type="match status" value="1"/>
</dbReference>
<evidence type="ECO:0000256" key="3">
    <source>
        <dbReference type="ARBA" id="ARBA00023163"/>
    </source>
</evidence>
<keyword evidence="6" id="KW-1185">Reference proteome</keyword>
<dbReference type="GO" id="GO:0006355">
    <property type="term" value="P:regulation of DNA-templated transcription"/>
    <property type="evidence" value="ECO:0007669"/>
    <property type="project" value="InterPro"/>
</dbReference>
<dbReference type="PRINTS" id="PR00038">
    <property type="entry name" value="HTHLUXR"/>
</dbReference>
<evidence type="ECO:0000313" key="5">
    <source>
        <dbReference type="EMBL" id="AKV03008.1"/>
    </source>
</evidence>
<dbReference type="KEGG" id="llu:AKJ09_09671"/>
<proteinExistence type="predicted"/>
<protein>
    <submittedName>
        <fullName evidence="5">Transcriptional regulator, LuxR family protein</fullName>
    </submittedName>
</protein>
<dbReference type="SUPFAM" id="SSF46894">
    <property type="entry name" value="C-terminal effector domain of the bipartite response regulators"/>
    <property type="match status" value="1"/>
</dbReference>
<keyword evidence="1" id="KW-0805">Transcription regulation</keyword>
<dbReference type="Proteomes" id="UP000064967">
    <property type="component" value="Chromosome"/>
</dbReference>
<dbReference type="STRING" id="1391654.AKJ09_09671"/>
<dbReference type="PANTHER" id="PTHR44688">
    <property type="entry name" value="DNA-BINDING TRANSCRIPTIONAL ACTIVATOR DEVR_DOSR"/>
    <property type="match status" value="1"/>
</dbReference>
<gene>
    <name evidence="5" type="ORF">AKJ09_09671</name>
</gene>
<dbReference type="SMART" id="SM00421">
    <property type="entry name" value="HTH_LUXR"/>
    <property type="match status" value="1"/>
</dbReference>
<evidence type="ECO:0000259" key="4">
    <source>
        <dbReference type="PROSITE" id="PS50043"/>
    </source>
</evidence>
<name>A0A0K1QB99_9BACT</name>
<dbReference type="AlphaFoldDB" id="A0A0K1QB99"/>
<evidence type="ECO:0000313" key="6">
    <source>
        <dbReference type="Proteomes" id="UP000064967"/>
    </source>
</evidence>
<evidence type="ECO:0000256" key="1">
    <source>
        <dbReference type="ARBA" id="ARBA00023015"/>
    </source>
</evidence>
<dbReference type="CDD" id="cd06170">
    <property type="entry name" value="LuxR_C_like"/>
    <property type="match status" value="1"/>
</dbReference>
<dbReference type="PANTHER" id="PTHR44688:SF16">
    <property type="entry name" value="DNA-BINDING TRANSCRIPTIONAL ACTIVATOR DEVR_DOSR"/>
    <property type="match status" value="1"/>
</dbReference>
<evidence type="ECO:0000256" key="2">
    <source>
        <dbReference type="ARBA" id="ARBA00023125"/>
    </source>
</evidence>
<keyword evidence="3" id="KW-0804">Transcription</keyword>
<dbReference type="InterPro" id="IPR036388">
    <property type="entry name" value="WH-like_DNA-bd_sf"/>
</dbReference>
<feature type="domain" description="HTH luxR-type" evidence="4">
    <location>
        <begin position="161"/>
        <end position="226"/>
    </location>
</feature>
<accession>A0A0K1QB99</accession>
<reference evidence="5 6" key="1">
    <citation type="submission" date="2015-08" db="EMBL/GenBank/DDBJ databases">
        <authorList>
            <person name="Babu N.S."/>
            <person name="Beckwith C.J."/>
            <person name="Beseler K.G."/>
            <person name="Brison A."/>
            <person name="Carone J.V."/>
            <person name="Caskin T.P."/>
            <person name="Diamond M."/>
            <person name="Durham M.E."/>
            <person name="Foxe J.M."/>
            <person name="Go M."/>
            <person name="Henderson B.A."/>
            <person name="Jones I.B."/>
            <person name="McGettigan J.A."/>
            <person name="Micheletti S.J."/>
            <person name="Nasrallah M.E."/>
            <person name="Ortiz D."/>
            <person name="Piller C.R."/>
            <person name="Privatt S.R."/>
            <person name="Schneider S.L."/>
            <person name="Sharp S."/>
            <person name="Smith T.C."/>
            <person name="Stanton J.D."/>
            <person name="Ullery H.E."/>
            <person name="Wilson R.J."/>
            <person name="Serrano M.G."/>
            <person name="Buck G."/>
            <person name="Lee V."/>
            <person name="Wang Y."/>
            <person name="Carvalho R."/>
            <person name="Voegtly L."/>
            <person name="Shi R."/>
            <person name="Duckworth R."/>
            <person name="Johnson A."/>
            <person name="Loviza R."/>
            <person name="Walstead R."/>
            <person name="Shah Z."/>
            <person name="Kiflezghi M."/>
            <person name="Wade K."/>
            <person name="Ball S.L."/>
            <person name="Bradley K.W."/>
            <person name="Asai D.J."/>
            <person name="Bowman C.A."/>
            <person name="Russell D.A."/>
            <person name="Pope W.H."/>
            <person name="Jacobs-Sera D."/>
            <person name="Hendrix R.W."/>
            <person name="Hatfull G.F."/>
        </authorList>
    </citation>
    <scope>NUCLEOTIDE SEQUENCE [LARGE SCALE GENOMIC DNA]</scope>
    <source>
        <strain evidence="5 6">DSM 27648</strain>
    </source>
</reference>
<organism evidence="5 6">
    <name type="scientific">Labilithrix luteola</name>
    <dbReference type="NCBI Taxonomy" id="1391654"/>
    <lineage>
        <taxon>Bacteria</taxon>
        <taxon>Pseudomonadati</taxon>
        <taxon>Myxococcota</taxon>
        <taxon>Polyangia</taxon>
        <taxon>Polyangiales</taxon>
        <taxon>Labilitrichaceae</taxon>
        <taxon>Labilithrix</taxon>
    </lineage>
</organism>
<keyword evidence="2" id="KW-0238">DNA-binding</keyword>
<dbReference type="InterPro" id="IPR000792">
    <property type="entry name" value="Tscrpt_reg_LuxR_C"/>
</dbReference>
<dbReference type="InterPro" id="IPR016032">
    <property type="entry name" value="Sig_transdc_resp-reg_C-effctor"/>
</dbReference>
<dbReference type="GO" id="GO:0003677">
    <property type="term" value="F:DNA binding"/>
    <property type="evidence" value="ECO:0007669"/>
    <property type="project" value="UniProtKB-KW"/>
</dbReference>
<sequence>MHVASELARIVNAQVCAFAMVEDFRPGGQGQVVSVQDCGWATSSEREFVWGTFGQQGTIYDPVNQVIMRNWNWTSPTELAVIRREDVVANGDWYDAPMIHDTYRPCRIDHSIYAMHGTGKPGQAYGLGIKKSWGERPYSEEDRNLVELLVAECGWLWSPDRRLAVAALTPRERETLEYLLDGASLKEIAYELKLSRHTVDGYVKAIHKTLGVHSRAELVSRFLNANR</sequence>
<dbReference type="EMBL" id="CP012333">
    <property type="protein sequence ID" value="AKV03008.1"/>
    <property type="molecule type" value="Genomic_DNA"/>
</dbReference>